<feature type="compositionally biased region" description="Basic residues" evidence="2">
    <location>
        <begin position="550"/>
        <end position="560"/>
    </location>
</feature>
<reference evidence="3" key="1">
    <citation type="submission" date="2021-01" db="EMBL/GenBank/DDBJ databases">
        <authorList>
            <person name="Corre E."/>
            <person name="Pelletier E."/>
            <person name="Niang G."/>
            <person name="Scheremetjew M."/>
            <person name="Finn R."/>
            <person name="Kale V."/>
            <person name="Holt S."/>
            <person name="Cochrane G."/>
            <person name="Meng A."/>
            <person name="Brown T."/>
            <person name="Cohen L."/>
        </authorList>
    </citation>
    <scope>NUCLEOTIDE SEQUENCE</scope>
    <source>
        <strain evidence="3">FE7</strain>
    </source>
</reference>
<feature type="region of interest" description="Disordered" evidence="2">
    <location>
        <begin position="496"/>
        <end position="574"/>
    </location>
</feature>
<sequence>MATTTVDGQGMWRAWKRGFTSNVRAFKDLIDNAVDAAFDDPLVEKNNNFIGRIDIYPDVYQSTTTGICLQNNCVKSVASLEKVFVVYESSKVDSGADAVGENGVGLKQACAALSDLSFVLVKRANNELSFGVIAESLQLRGGVRLPSFNLVDNGSLYMQLSDHLNTPEYVDVKKCIARYGAIEPNDPPNFPNGMKRICEHFQSMNRRYSGHDLFEVIMDRIRHQSSKDDTVQQVDVHHEQKTRVHTLMRDIKKELPKTYLHIPDNLHFRVGKDRLEFKHWPQRLVELSSFKIKVNPNLGWNEGDTFRANDERDDSYELRIFCGFDADRATLPNSRKECTLHLHSRKSGRLICTDADARTKLQLPASGSDYSQGLTMIMDDFTGKLPLNPTKQGVAFAEERRGAVHEENLYQLVGAVAHFYYQTHLKKFKGKTQLMQQVCKFGDWANRDKRRQLKSCQGSDLTTYRVTLKKSQRRIRVDNFEVSEGEDTLCLVERTTKSREKKRKTPTNAAAERSNTEPDLPITKRRRRAAPGALQEAETSSEEIEEMRVPRRKTAKKPPSKRGEGKEEKNDVEEEMITIKKSDYEELVRGKEDLQTKLEDADKMFAPFVEGNKKLKASYTELKAKNTEFKSENKGMKAENKELKAEIKELKATKKFIPKKRK</sequence>
<accession>A0A7S1VY67</accession>
<feature type="coiled-coil region" evidence="1">
    <location>
        <begin position="584"/>
        <end position="653"/>
    </location>
</feature>
<keyword evidence="1" id="KW-0175">Coiled coil</keyword>
<proteinExistence type="predicted"/>
<evidence type="ECO:0000256" key="2">
    <source>
        <dbReference type="SAM" id="MobiDB-lite"/>
    </source>
</evidence>
<organism evidence="3">
    <name type="scientific">Skeletonema marinoi</name>
    <dbReference type="NCBI Taxonomy" id="267567"/>
    <lineage>
        <taxon>Eukaryota</taxon>
        <taxon>Sar</taxon>
        <taxon>Stramenopiles</taxon>
        <taxon>Ochrophyta</taxon>
        <taxon>Bacillariophyta</taxon>
        <taxon>Coscinodiscophyceae</taxon>
        <taxon>Thalassiosirophycidae</taxon>
        <taxon>Thalassiosirales</taxon>
        <taxon>Skeletonemataceae</taxon>
        <taxon>Skeletonema</taxon>
        <taxon>Skeletonema marinoi-dohrnii complex</taxon>
    </lineage>
</organism>
<dbReference type="AlphaFoldDB" id="A0A7S1VY67"/>
<evidence type="ECO:0000313" key="3">
    <source>
        <dbReference type="EMBL" id="CAD9313093.1"/>
    </source>
</evidence>
<protein>
    <submittedName>
        <fullName evidence="3">Uncharacterized protein</fullName>
    </submittedName>
</protein>
<name>A0A7S1VY67_9STRA</name>
<gene>
    <name evidence="3" type="ORF">SMAR1039_LOCUS286</name>
</gene>
<evidence type="ECO:0000256" key="1">
    <source>
        <dbReference type="SAM" id="Coils"/>
    </source>
</evidence>
<dbReference type="EMBL" id="HBGM01000426">
    <property type="protein sequence ID" value="CAD9313093.1"/>
    <property type="molecule type" value="Transcribed_RNA"/>
</dbReference>